<dbReference type="Proteomes" id="UP000185511">
    <property type="component" value="Chromosome"/>
</dbReference>
<name>A0AAC9PUL6_9PSEU</name>
<dbReference type="KEGG" id="acad:UA74_26640"/>
<evidence type="ECO:0000313" key="6">
    <source>
        <dbReference type="EMBL" id="APU17333.1"/>
    </source>
</evidence>
<dbReference type="GO" id="GO:0051536">
    <property type="term" value="F:iron-sulfur cluster binding"/>
    <property type="evidence" value="ECO:0007669"/>
    <property type="project" value="UniProtKB-KW"/>
</dbReference>
<reference evidence="7" key="1">
    <citation type="submission" date="2016-06" db="EMBL/GenBank/DDBJ databases">
        <title>Complete genome sequence of Actinoalloteichus fjordicus DSM 46855 (=ADI127-17), type strain of the new species Actinoalloteichus fjordicus.</title>
        <authorList>
            <person name="Ruckert C."/>
            <person name="Nouioui I."/>
            <person name="Willmese J."/>
            <person name="van Wezel G."/>
            <person name="Klenk H.-P."/>
            <person name="Kalinowski J."/>
            <person name="Zotchev S.B."/>
        </authorList>
    </citation>
    <scope>NUCLEOTIDE SEQUENCE [LARGE SCALE GENOMIC DNA]</scope>
    <source>
        <strain evidence="7">ADI127-7</strain>
    </source>
</reference>
<dbReference type="SFLD" id="SFLDG01072">
    <property type="entry name" value="dehydrogenase_like"/>
    <property type="match status" value="1"/>
</dbReference>
<organism evidence="6 7">
    <name type="scientific">Actinoalloteichus fjordicus</name>
    <dbReference type="NCBI Taxonomy" id="1612552"/>
    <lineage>
        <taxon>Bacteria</taxon>
        <taxon>Bacillati</taxon>
        <taxon>Actinomycetota</taxon>
        <taxon>Actinomycetes</taxon>
        <taxon>Pseudonocardiales</taxon>
        <taxon>Pseudonocardiaceae</taxon>
        <taxon>Actinoalloteichus</taxon>
    </lineage>
</organism>
<feature type="domain" description="Radical SAM core" evidence="5">
    <location>
        <begin position="20"/>
        <end position="248"/>
    </location>
</feature>
<dbReference type="EMBL" id="CP016076">
    <property type="protein sequence ID" value="APU17333.1"/>
    <property type="molecule type" value="Genomic_DNA"/>
</dbReference>
<dbReference type="RefSeq" id="WP_083683677.1">
    <property type="nucleotide sequence ID" value="NZ_CP016076.1"/>
</dbReference>
<dbReference type="Pfam" id="PF04055">
    <property type="entry name" value="Radical_SAM"/>
    <property type="match status" value="1"/>
</dbReference>
<keyword evidence="2" id="KW-0479">Metal-binding</keyword>
<keyword evidence="4" id="KW-0411">Iron-sulfur</keyword>
<protein>
    <submittedName>
        <fullName evidence="6">Arylsulfatase regulator (Fe-S oxidoreductase)</fullName>
    </submittedName>
</protein>
<sequence>MKDTLQESAVQNPDTGSRFFTSPGSVVLQPETLCNLDCSYCYLPFRKSRNTMSLAVAQAVAESIRSWTAQTKVDVCWHGGEPLAAGREKLGQLMDCFSGLDVQHEIQTNATLVNDAWCEFFTERRVRVGVSIDGHSVDDANRIDRRGLPAHDRIAKGIQILREHGHTISGIAVVSNPTPQRAQRLIRFAEENGISTLGVNIEEQEGVNIKVNENDHHTTISFWSELARNWLAHSTIDIREIRRALGYLDSVLRNDAHASHRPPLVDPLPTVAYDGSVTLISPELAGFNSTTGSFATGNVLQQSLDEIIAAAGEASWIQEFKSGIGACAETCPYFDFCGGGHASNRYFEHGRMDGTETNYCRNSKIALMEGILNVAEHRIADDPNS</sequence>
<dbReference type="GO" id="GO:0046872">
    <property type="term" value="F:metal ion binding"/>
    <property type="evidence" value="ECO:0007669"/>
    <property type="project" value="UniProtKB-KW"/>
</dbReference>
<evidence type="ECO:0000256" key="3">
    <source>
        <dbReference type="ARBA" id="ARBA00023004"/>
    </source>
</evidence>
<evidence type="ECO:0000256" key="1">
    <source>
        <dbReference type="ARBA" id="ARBA00022691"/>
    </source>
</evidence>
<dbReference type="AlphaFoldDB" id="A0AAC9PUL6"/>
<dbReference type="CDD" id="cd01335">
    <property type="entry name" value="Radical_SAM"/>
    <property type="match status" value="1"/>
</dbReference>
<proteinExistence type="predicted"/>
<evidence type="ECO:0000256" key="2">
    <source>
        <dbReference type="ARBA" id="ARBA00022723"/>
    </source>
</evidence>
<dbReference type="Gene3D" id="3.20.20.70">
    <property type="entry name" value="Aldolase class I"/>
    <property type="match status" value="1"/>
</dbReference>
<dbReference type="InterPro" id="IPR023867">
    <property type="entry name" value="Sulphatase_maturase_rSAM"/>
</dbReference>
<keyword evidence="7" id="KW-1185">Reference proteome</keyword>
<dbReference type="SUPFAM" id="SSF102114">
    <property type="entry name" value="Radical SAM enzymes"/>
    <property type="match status" value="1"/>
</dbReference>
<keyword evidence="1" id="KW-0949">S-adenosyl-L-methionine</keyword>
<dbReference type="InterPro" id="IPR013785">
    <property type="entry name" value="Aldolase_TIM"/>
</dbReference>
<evidence type="ECO:0000313" key="7">
    <source>
        <dbReference type="Proteomes" id="UP000185511"/>
    </source>
</evidence>
<gene>
    <name evidence="6" type="ORF">UA74_26640</name>
</gene>
<accession>A0AAC9PUL6</accession>
<dbReference type="SFLD" id="SFLDG01386">
    <property type="entry name" value="main_SPASM_domain-containing"/>
    <property type="match status" value="1"/>
</dbReference>
<dbReference type="InterPro" id="IPR058240">
    <property type="entry name" value="rSAM_sf"/>
</dbReference>
<dbReference type="InterPro" id="IPR007197">
    <property type="entry name" value="rSAM"/>
</dbReference>
<dbReference type="GO" id="GO:0016491">
    <property type="term" value="F:oxidoreductase activity"/>
    <property type="evidence" value="ECO:0007669"/>
    <property type="project" value="InterPro"/>
</dbReference>
<dbReference type="PANTHER" id="PTHR43273:SF8">
    <property type="entry name" value="RADICAL SAM DOMAIN PROTEIN"/>
    <property type="match status" value="1"/>
</dbReference>
<dbReference type="PANTHER" id="PTHR43273">
    <property type="entry name" value="ANAEROBIC SULFATASE-MATURATING ENZYME HOMOLOG ASLB-RELATED"/>
    <property type="match status" value="1"/>
</dbReference>
<dbReference type="SFLD" id="SFLDS00029">
    <property type="entry name" value="Radical_SAM"/>
    <property type="match status" value="1"/>
</dbReference>
<evidence type="ECO:0000259" key="5">
    <source>
        <dbReference type="PROSITE" id="PS51918"/>
    </source>
</evidence>
<dbReference type="PROSITE" id="PS51918">
    <property type="entry name" value="RADICAL_SAM"/>
    <property type="match status" value="1"/>
</dbReference>
<dbReference type="NCBIfam" id="NF041718">
    <property type="entry name" value="rSAM_phane_AMC"/>
    <property type="match status" value="1"/>
</dbReference>
<evidence type="ECO:0000256" key="4">
    <source>
        <dbReference type="ARBA" id="ARBA00023014"/>
    </source>
</evidence>
<keyword evidence="3" id="KW-0408">Iron</keyword>
<dbReference type="SFLD" id="SFLDG01067">
    <property type="entry name" value="SPASM/twitch_domain_containing"/>
    <property type="match status" value="1"/>
</dbReference>